<reference evidence="2" key="1">
    <citation type="journal article" date="2015" name="Proc. Natl. Acad. Sci. U.S.A.">
        <title>Networks of energetic and metabolic interactions define dynamics in microbial communities.</title>
        <authorList>
            <person name="Embree M."/>
            <person name="Liu J.K."/>
            <person name="Al-Bassam M.M."/>
            <person name="Zengler K."/>
        </authorList>
    </citation>
    <scope>NUCLEOTIDE SEQUENCE</scope>
</reference>
<keyword evidence="1" id="KW-0472">Membrane</keyword>
<feature type="transmembrane region" description="Helical" evidence="1">
    <location>
        <begin position="341"/>
        <end position="358"/>
    </location>
</feature>
<keyword evidence="1" id="KW-1133">Transmembrane helix</keyword>
<keyword evidence="1" id="KW-0812">Transmembrane</keyword>
<sequence>MKICSICSIRHLAALALLMALAATAQSIEIFSLYSNIDSADITLVGGGEGILQMDLTQDNKVLNSRKLDIDGPGTYVVRWPNLKVDKGSYSVCATLRDDGTKDNRSDDAGEIKDGAVQSRRCYRFYYGGVEPVRFDVRDFRSDSRGLHLAISASDPTIVDIYYMLVQGDRALYVTRERAVPISGLMSMAVEKDYKWKPILENGQTYEGRVKIVELNHNQTRAFMNPFVAIEDAQITETYQDETGASATVMGDSRVPFEGLLRFTLSGGGEVLNITEKKTPVLLSGDDETVEITWNSTLEPGVYQLQTALIGQDGSIVDLQENIIEAKPIVVRSNADETKSSGLPAGLAGVAMLAIILFRRMRRQSQLMN</sequence>
<organism evidence="2">
    <name type="scientific">hydrocarbon metagenome</name>
    <dbReference type="NCBI Taxonomy" id="938273"/>
    <lineage>
        <taxon>unclassified sequences</taxon>
        <taxon>metagenomes</taxon>
        <taxon>ecological metagenomes</taxon>
    </lineage>
</organism>
<name>A0A0W8F8X8_9ZZZZ</name>
<comment type="caution">
    <text evidence="2">The sequence shown here is derived from an EMBL/GenBank/DDBJ whole genome shotgun (WGS) entry which is preliminary data.</text>
</comment>
<dbReference type="EMBL" id="LNQE01001455">
    <property type="protein sequence ID" value="KUG17246.1"/>
    <property type="molecule type" value="Genomic_DNA"/>
</dbReference>
<proteinExistence type="predicted"/>
<protein>
    <submittedName>
        <fullName evidence="2">Uncharacterized protein</fullName>
    </submittedName>
</protein>
<evidence type="ECO:0000256" key="1">
    <source>
        <dbReference type="SAM" id="Phobius"/>
    </source>
</evidence>
<dbReference type="AlphaFoldDB" id="A0A0W8F8X8"/>
<gene>
    <name evidence="2" type="ORF">ASZ90_013068</name>
</gene>
<accession>A0A0W8F8X8</accession>
<evidence type="ECO:0000313" key="2">
    <source>
        <dbReference type="EMBL" id="KUG17246.1"/>
    </source>
</evidence>